<dbReference type="SUPFAM" id="SSF54534">
    <property type="entry name" value="FKBP-like"/>
    <property type="match status" value="1"/>
</dbReference>
<feature type="signal peptide" evidence="7">
    <location>
        <begin position="1"/>
        <end position="22"/>
    </location>
</feature>
<sequence>MKNSFKRSLLFRVAALLLVLSAAGFSGCKKDNNAQEDAEQHQAEYKVIDDGLIRAYLTRHGITEGTGINQFQRLNGATNDGIYLVKLSEGSGTTNIISGNRVEVKYVGRYLRETNENIIFDNSTEKGIPCGCFPVTVGAGGVIKGWDEGLLQMKKGDRKLLLIPSYLAYGPKGQYNQATNSYDIPPDEPLLFNMEVLDVR</sequence>
<protein>
    <recommendedName>
        <fullName evidence="6">Peptidyl-prolyl cis-trans isomerase</fullName>
        <ecNumber evidence="6">5.2.1.8</ecNumber>
    </recommendedName>
</protein>
<evidence type="ECO:0000256" key="3">
    <source>
        <dbReference type="ARBA" id="ARBA00023110"/>
    </source>
</evidence>
<dbReference type="PROSITE" id="PS50059">
    <property type="entry name" value="FKBP_PPIASE"/>
    <property type="match status" value="1"/>
</dbReference>
<dbReference type="GO" id="GO:0016853">
    <property type="term" value="F:isomerase activity"/>
    <property type="evidence" value="ECO:0007669"/>
    <property type="project" value="UniProtKB-KW"/>
</dbReference>
<organism evidence="9 10">
    <name type="scientific">Hymenobacter volaticus</name>
    <dbReference type="NCBI Taxonomy" id="2932254"/>
    <lineage>
        <taxon>Bacteria</taxon>
        <taxon>Pseudomonadati</taxon>
        <taxon>Bacteroidota</taxon>
        <taxon>Cytophagia</taxon>
        <taxon>Cytophagales</taxon>
        <taxon>Hymenobacteraceae</taxon>
        <taxon>Hymenobacter</taxon>
    </lineage>
</organism>
<dbReference type="EMBL" id="CP095061">
    <property type="protein sequence ID" value="UOQ66869.1"/>
    <property type="molecule type" value="Genomic_DNA"/>
</dbReference>
<dbReference type="InterPro" id="IPR001179">
    <property type="entry name" value="PPIase_FKBP_dom"/>
</dbReference>
<feature type="chain" id="PRO_5046761071" description="Peptidyl-prolyl cis-trans isomerase" evidence="7">
    <location>
        <begin position="23"/>
        <end position="200"/>
    </location>
</feature>
<dbReference type="Proteomes" id="UP000830401">
    <property type="component" value="Chromosome"/>
</dbReference>
<dbReference type="PANTHER" id="PTHR43811:SF19">
    <property type="entry name" value="39 KDA FK506-BINDING NUCLEAR PROTEIN"/>
    <property type="match status" value="1"/>
</dbReference>
<name>A0ABY4G7I3_9BACT</name>
<keyword evidence="4 5" id="KW-0413">Isomerase</keyword>
<dbReference type="EC" id="5.2.1.8" evidence="6"/>
<dbReference type="PANTHER" id="PTHR43811">
    <property type="entry name" value="FKBP-TYPE PEPTIDYL-PROLYL CIS-TRANS ISOMERASE FKPA"/>
    <property type="match status" value="1"/>
</dbReference>
<dbReference type="Pfam" id="PF00254">
    <property type="entry name" value="FKBP_C"/>
    <property type="match status" value="1"/>
</dbReference>
<evidence type="ECO:0000256" key="7">
    <source>
        <dbReference type="SAM" id="SignalP"/>
    </source>
</evidence>
<dbReference type="PROSITE" id="PS51257">
    <property type="entry name" value="PROKAR_LIPOPROTEIN"/>
    <property type="match status" value="1"/>
</dbReference>
<dbReference type="RefSeq" id="WP_245121482.1">
    <property type="nucleotide sequence ID" value="NZ_CP095061.1"/>
</dbReference>
<dbReference type="InterPro" id="IPR046357">
    <property type="entry name" value="PPIase_dom_sf"/>
</dbReference>
<feature type="domain" description="PPIase FKBP-type" evidence="8">
    <location>
        <begin position="99"/>
        <end position="200"/>
    </location>
</feature>
<gene>
    <name evidence="9" type="ORF">MUN86_02840</name>
</gene>
<comment type="catalytic activity">
    <reaction evidence="1 5 6">
        <text>[protein]-peptidylproline (omega=180) = [protein]-peptidylproline (omega=0)</text>
        <dbReference type="Rhea" id="RHEA:16237"/>
        <dbReference type="Rhea" id="RHEA-COMP:10747"/>
        <dbReference type="Rhea" id="RHEA-COMP:10748"/>
        <dbReference type="ChEBI" id="CHEBI:83833"/>
        <dbReference type="ChEBI" id="CHEBI:83834"/>
        <dbReference type="EC" id="5.2.1.8"/>
    </reaction>
</comment>
<reference evidence="9" key="1">
    <citation type="submission" date="2022-04" db="EMBL/GenBank/DDBJ databases">
        <title>Hymenobacter sp. isolated from the air.</title>
        <authorList>
            <person name="Won M."/>
            <person name="Lee C.-M."/>
            <person name="Woen H.-Y."/>
            <person name="Kwon S.-W."/>
        </authorList>
    </citation>
    <scope>NUCLEOTIDE SEQUENCE</scope>
    <source>
        <strain evidence="9">5420S-77</strain>
    </source>
</reference>
<keyword evidence="7" id="KW-0732">Signal</keyword>
<evidence type="ECO:0000256" key="4">
    <source>
        <dbReference type="ARBA" id="ARBA00023235"/>
    </source>
</evidence>
<keyword evidence="10" id="KW-1185">Reference proteome</keyword>
<evidence type="ECO:0000313" key="9">
    <source>
        <dbReference type="EMBL" id="UOQ66869.1"/>
    </source>
</evidence>
<proteinExistence type="inferred from homology"/>
<evidence type="ECO:0000259" key="8">
    <source>
        <dbReference type="PROSITE" id="PS50059"/>
    </source>
</evidence>
<evidence type="ECO:0000256" key="1">
    <source>
        <dbReference type="ARBA" id="ARBA00000971"/>
    </source>
</evidence>
<evidence type="ECO:0000256" key="2">
    <source>
        <dbReference type="ARBA" id="ARBA00006577"/>
    </source>
</evidence>
<comment type="similarity">
    <text evidence="2 6">Belongs to the FKBP-type PPIase family.</text>
</comment>
<dbReference type="Gene3D" id="3.10.50.40">
    <property type="match status" value="1"/>
</dbReference>
<accession>A0ABY4G7I3</accession>
<evidence type="ECO:0000256" key="6">
    <source>
        <dbReference type="RuleBase" id="RU003915"/>
    </source>
</evidence>
<evidence type="ECO:0000313" key="10">
    <source>
        <dbReference type="Proteomes" id="UP000830401"/>
    </source>
</evidence>
<keyword evidence="3 5" id="KW-0697">Rotamase</keyword>
<evidence type="ECO:0000256" key="5">
    <source>
        <dbReference type="PROSITE-ProRule" id="PRU00277"/>
    </source>
</evidence>